<keyword evidence="3" id="KW-1185">Reference proteome</keyword>
<sequence>MIRFLAGLALIAAPAAGPSAFGFDIPAAPGHRPGPLDAGSPGVGPAGLVCLRDGSSLVRLRPGERPERLDLTALARTAIARDVMRTGDWDERWDMSLMVDTTIQFDARGTAFTLLIPRYSNLKRAVLLWSRDGCRSWRAAPLASRAATMEKAGAFTDRAGPPTIVSYETHGGYTGKRLWLDLFRWQGDALVRRAAPLLAADDSLLTGNHSGGGNSTWTGQGRIVLVYPAATAGKQGALIVSRELDLRTLAWAAPAAPVGRSTTAGANDNHDLPAIARLPSGRLITVVGAHHAQFRLFESRKAGTTLSGWGAPQPVGDPARGGAFAEYSYTSLNVARDGTINIVARAEGRGGHYDLVQLRRRPNGSWLWPDGQPHRLIAAPKRHAYAAWRQRVSEAPDGTLYLFFSYFPNRLSPVEATAMKVARSGARDCTQPDGRCWYPDVPTFATRTLVSHDAGATWE</sequence>
<reference evidence="2 3" key="1">
    <citation type="submission" date="2016-10" db="EMBL/GenBank/DDBJ databases">
        <authorList>
            <person name="de Groot N.N."/>
        </authorList>
    </citation>
    <scope>NUCLEOTIDE SEQUENCE [LARGE SCALE GENOMIC DNA]</scope>
    <source>
        <strain evidence="2 3">S5-249</strain>
    </source>
</reference>
<dbReference type="SUPFAM" id="SSF50939">
    <property type="entry name" value="Sialidases"/>
    <property type="match status" value="1"/>
</dbReference>
<dbReference type="AlphaFoldDB" id="A0A1I6M5P3"/>
<evidence type="ECO:0000313" key="3">
    <source>
        <dbReference type="Proteomes" id="UP000198824"/>
    </source>
</evidence>
<dbReference type="InterPro" id="IPR036278">
    <property type="entry name" value="Sialidase_sf"/>
</dbReference>
<feature type="chain" id="PRO_5011642294" description="BNR repeat-like domain-containing protein" evidence="1">
    <location>
        <begin position="21"/>
        <end position="459"/>
    </location>
</feature>
<feature type="signal peptide" evidence="1">
    <location>
        <begin position="1"/>
        <end position="20"/>
    </location>
</feature>
<proteinExistence type="predicted"/>
<accession>A0A1I6M5P3</accession>
<evidence type="ECO:0000256" key="1">
    <source>
        <dbReference type="SAM" id="SignalP"/>
    </source>
</evidence>
<evidence type="ECO:0008006" key="4">
    <source>
        <dbReference type="Google" id="ProtNLM"/>
    </source>
</evidence>
<gene>
    <name evidence="2" type="ORF">SAMN05192580_3493</name>
</gene>
<dbReference type="EMBL" id="FOZG01000003">
    <property type="protein sequence ID" value="SFS10938.1"/>
    <property type="molecule type" value="Genomic_DNA"/>
</dbReference>
<dbReference type="OrthoDB" id="7593570at2"/>
<dbReference type="RefSeq" id="WP_093316464.1">
    <property type="nucleotide sequence ID" value="NZ_FOZG01000003.1"/>
</dbReference>
<organism evidence="2 3">
    <name type="scientific">Sphingomonas jatrophae</name>
    <dbReference type="NCBI Taxonomy" id="1166337"/>
    <lineage>
        <taxon>Bacteria</taxon>
        <taxon>Pseudomonadati</taxon>
        <taxon>Pseudomonadota</taxon>
        <taxon>Alphaproteobacteria</taxon>
        <taxon>Sphingomonadales</taxon>
        <taxon>Sphingomonadaceae</taxon>
        <taxon>Sphingomonas</taxon>
    </lineage>
</organism>
<keyword evidence="1" id="KW-0732">Signal</keyword>
<dbReference type="Proteomes" id="UP000198824">
    <property type="component" value="Unassembled WGS sequence"/>
</dbReference>
<name>A0A1I6M5P3_9SPHN</name>
<evidence type="ECO:0000313" key="2">
    <source>
        <dbReference type="EMBL" id="SFS10938.1"/>
    </source>
</evidence>
<protein>
    <recommendedName>
        <fullName evidence="4">BNR repeat-like domain-containing protein</fullName>
    </recommendedName>
</protein>